<dbReference type="PANTHER" id="PTHR24198">
    <property type="entry name" value="ANKYRIN REPEAT AND PROTEIN KINASE DOMAIN-CONTAINING PROTEIN"/>
    <property type="match status" value="1"/>
</dbReference>
<reference evidence="4" key="1">
    <citation type="journal article" date="2020" name="Stud. Mycol.">
        <title>101 Dothideomycetes genomes: a test case for predicting lifestyles and emergence of pathogens.</title>
        <authorList>
            <person name="Haridas S."/>
            <person name="Albert R."/>
            <person name="Binder M."/>
            <person name="Bloem J."/>
            <person name="Labutti K."/>
            <person name="Salamov A."/>
            <person name="Andreopoulos B."/>
            <person name="Baker S."/>
            <person name="Barry K."/>
            <person name="Bills G."/>
            <person name="Bluhm B."/>
            <person name="Cannon C."/>
            <person name="Castanera R."/>
            <person name="Culley D."/>
            <person name="Daum C."/>
            <person name="Ezra D."/>
            <person name="Gonzalez J."/>
            <person name="Henrissat B."/>
            <person name="Kuo A."/>
            <person name="Liang C."/>
            <person name="Lipzen A."/>
            <person name="Lutzoni F."/>
            <person name="Magnuson J."/>
            <person name="Mondo S."/>
            <person name="Nolan M."/>
            <person name="Ohm R."/>
            <person name="Pangilinan J."/>
            <person name="Park H.-J."/>
            <person name="Ramirez L."/>
            <person name="Alfaro M."/>
            <person name="Sun H."/>
            <person name="Tritt A."/>
            <person name="Yoshinaga Y."/>
            <person name="Zwiers L.-H."/>
            <person name="Turgeon B."/>
            <person name="Goodwin S."/>
            <person name="Spatafora J."/>
            <person name="Crous P."/>
            <person name="Grigoriev I."/>
        </authorList>
    </citation>
    <scope>NUCLEOTIDE SEQUENCE</scope>
    <source>
        <strain evidence="4">CBS 122368</strain>
    </source>
</reference>
<dbReference type="AlphaFoldDB" id="A0A6A6I623"/>
<feature type="repeat" description="ANK" evidence="3">
    <location>
        <begin position="387"/>
        <end position="409"/>
    </location>
</feature>
<dbReference type="PROSITE" id="PS50297">
    <property type="entry name" value="ANK_REP_REGION"/>
    <property type="match status" value="2"/>
</dbReference>
<name>A0A6A6I623_9PLEO</name>
<feature type="repeat" description="ANK" evidence="3">
    <location>
        <begin position="211"/>
        <end position="243"/>
    </location>
</feature>
<gene>
    <name evidence="4" type="ORF">BU26DRAFT_73844</name>
</gene>
<dbReference type="PROSITE" id="PS50088">
    <property type="entry name" value="ANK_REPEAT"/>
    <property type="match status" value="3"/>
</dbReference>
<dbReference type="Pfam" id="PF13637">
    <property type="entry name" value="Ank_4"/>
    <property type="match status" value="1"/>
</dbReference>
<sequence length="508" mass="57004">MYNRAFEHVPNGIDHAKCLDGAFRLLDEFAALVKSEIRTTTSNDPLLLGRDTHNEYGHARISSTADEESLQRMRQGVTNLQTAGLYGSAFLLQMDQMMKYPTQIDDADKQRFEEARGQFLSVWHSPPIYHEIGQNAPKELQLMSLALPHLPNGSFGYNPTMVDLFLQDRLSSLEPAIRHDCLGRTPSHIRIDAGIHNTRWSDAHVNHKDILGRTALYFACRDGNEKQVKELLEADVDIYAQTFTGLSPLHVAAYMGYTSICRWIWQKHRDKGTAENGWKAADCTGRTPLLCAASTGQHEAIEFFCNIRPHISVADHVDCYWNSALGLAVRGGHLNAVRILLKYGFSADIPDKLHRTPFWYAVQGSDYRIMEVLGLGKVASPDHKDINGRTPLAEAARNGNIEAVQFLLSLNDQDPLGSMKGSRISWKVDPNSKDRDGKSPLILATEAGRTDCVVAFLAQDCAFHHEDYAHVCSIVNARQDFEMGKAIKKFSLNSKWKKKKSSELTWII</sequence>
<dbReference type="SUPFAM" id="SSF48403">
    <property type="entry name" value="Ankyrin repeat"/>
    <property type="match status" value="1"/>
</dbReference>
<dbReference type="RefSeq" id="XP_033680683.1">
    <property type="nucleotide sequence ID" value="XM_033836286.1"/>
</dbReference>
<evidence type="ECO:0000313" key="4">
    <source>
        <dbReference type="EMBL" id="KAF2245679.1"/>
    </source>
</evidence>
<dbReference type="GeneID" id="54589616"/>
<dbReference type="PANTHER" id="PTHR24198:SF165">
    <property type="entry name" value="ANKYRIN REPEAT-CONTAINING PROTEIN-RELATED"/>
    <property type="match status" value="1"/>
</dbReference>
<proteinExistence type="predicted"/>
<evidence type="ECO:0000313" key="5">
    <source>
        <dbReference type="Proteomes" id="UP000800094"/>
    </source>
</evidence>
<dbReference type="OrthoDB" id="3801246at2759"/>
<accession>A0A6A6I623</accession>
<dbReference type="InterPro" id="IPR002110">
    <property type="entry name" value="Ankyrin_rpt"/>
</dbReference>
<evidence type="ECO:0000256" key="2">
    <source>
        <dbReference type="ARBA" id="ARBA00023043"/>
    </source>
</evidence>
<dbReference type="EMBL" id="ML987200">
    <property type="protein sequence ID" value="KAF2245679.1"/>
    <property type="molecule type" value="Genomic_DNA"/>
</dbReference>
<organism evidence="4 5">
    <name type="scientific">Trematosphaeria pertusa</name>
    <dbReference type="NCBI Taxonomy" id="390896"/>
    <lineage>
        <taxon>Eukaryota</taxon>
        <taxon>Fungi</taxon>
        <taxon>Dikarya</taxon>
        <taxon>Ascomycota</taxon>
        <taxon>Pezizomycotina</taxon>
        <taxon>Dothideomycetes</taxon>
        <taxon>Pleosporomycetidae</taxon>
        <taxon>Pleosporales</taxon>
        <taxon>Massarineae</taxon>
        <taxon>Trematosphaeriaceae</taxon>
        <taxon>Trematosphaeria</taxon>
    </lineage>
</organism>
<feature type="repeat" description="ANK" evidence="3">
    <location>
        <begin position="320"/>
        <end position="352"/>
    </location>
</feature>
<evidence type="ECO:0000256" key="1">
    <source>
        <dbReference type="ARBA" id="ARBA00022737"/>
    </source>
</evidence>
<keyword evidence="1" id="KW-0677">Repeat</keyword>
<dbReference type="Proteomes" id="UP000800094">
    <property type="component" value="Unassembled WGS sequence"/>
</dbReference>
<evidence type="ECO:0000256" key="3">
    <source>
        <dbReference type="PROSITE-ProRule" id="PRU00023"/>
    </source>
</evidence>
<protein>
    <submittedName>
        <fullName evidence="4">Ankyrin</fullName>
    </submittedName>
</protein>
<dbReference type="Gene3D" id="1.25.40.20">
    <property type="entry name" value="Ankyrin repeat-containing domain"/>
    <property type="match status" value="1"/>
</dbReference>
<keyword evidence="2 3" id="KW-0040">ANK repeat</keyword>
<dbReference type="SMART" id="SM00248">
    <property type="entry name" value="ANK"/>
    <property type="match status" value="7"/>
</dbReference>
<dbReference type="InterPro" id="IPR036770">
    <property type="entry name" value="Ankyrin_rpt-contain_sf"/>
</dbReference>
<dbReference type="Pfam" id="PF12796">
    <property type="entry name" value="Ank_2"/>
    <property type="match status" value="2"/>
</dbReference>
<keyword evidence="5" id="KW-1185">Reference proteome</keyword>